<dbReference type="GeneID" id="84590284"/>
<gene>
    <name evidence="2" type="ORF">An02g03880</name>
</gene>
<dbReference type="KEGG" id="ang:An02g03880"/>
<name>A0AAJ8E4L5_ASPNG</name>
<organism evidence="2">
    <name type="scientific">Aspergillus niger</name>
    <dbReference type="NCBI Taxonomy" id="5061"/>
    <lineage>
        <taxon>Eukaryota</taxon>
        <taxon>Fungi</taxon>
        <taxon>Dikarya</taxon>
        <taxon>Ascomycota</taxon>
        <taxon>Pezizomycotina</taxon>
        <taxon>Eurotiomycetes</taxon>
        <taxon>Eurotiomycetidae</taxon>
        <taxon>Eurotiales</taxon>
        <taxon>Aspergillaceae</taxon>
        <taxon>Aspergillus</taxon>
        <taxon>Aspergillus subgen. Circumdati</taxon>
    </lineage>
</organism>
<sequence>MRILKKIVASRPVVHGYATGVSADHTAVPGRTSPESMVCRNKCEAVRQAGRRARRRWCTTMRRRRIQEREGRVETSTAHPALPPALCRRHESLVYVREMRHWGDYRPTYMTNDRSNSHERALLCARLRLHLKPSIIRSRSRDKARQPTPLEAPKPAPIPDIDVPQSAGFDVIGYAVVENAAEAAGIQDVRCAGSRRDS</sequence>
<feature type="region of interest" description="Disordered" evidence="1">
    <location>
        <begin position="135"/>
        <end position="162"/>
    </location>
</feature>
<dbReference type="RefSeq" id="XP_059606832.1">
    <property type="nucleotide sequence ID" value="XM_059746207.1"/>
</dbReference>
<reference evidence="2" key="1">
    <citation type="submission" date="2025-02" db="EMBL/GenBank/DDBJ databases">
        <authorList>
            <consortium name="NCBI Genome Project"/>
        </authorList>
    </citation>
    <scope>NUCLEOTIDE SEQUENCE</scope>
</reference>
<accession>A0AAJ8E4L5</accession>
<proteinExistence type="predicted"/>
<dbReference type="VEuPathDB" id="FungiDB:An02g03880"/>
<reference evidence="2" key="2">
    <citation type="submission" date="2025-08" db="UniProtKB">
        <authorList>
            <consortium name="RefSeq"/>
        </authorList>
    </citation>
    <scope>IDENTIFICATION</scope>
</reference>
<protein>
    <submittedName>
        <fullName evidence="2">Uncharacterized protein</fullName>
    </submittedName>
</protein>
<evidence type="ECO:0000256" key="1">
    <source>
        <dbReference type="SAM" id="MobiDB-lite"/>
    </source>
</evidence>
<dbReference type="AlphaFoldDB" id="A0AAJ8E4L5"/>
<evidence type="ECO:0000313" key="2">
    <source>
        <dbReference type="RefSeq" id="XP_059606832.1"/>
    </source>
</evidence>